<evidence type="ECO:0000256" key="1">
    <source>
        <dbReference type="ARBA" id="ARBA00004141"/>
    </source>
</evidence>
<evidence type="ECO:0000313" key="6">
    <source>
        <dbReference type="EMBL" id="RCS72314.1"/>
    </source>
</evidence>
<protein>
    <submittedName>
        <fullName evidence="6">DUF4870 domain-containing protein</fullName>
    </submittedName>
</protein>
<keyword evidence="2 5" id="KW-0812">Transmembrane</keyword>
<sequence>MNRGNSQVVAMIMWGLSLFFSILSGLLFFLLRRHDPYVHTQAKESLNWGITLFIAVLIVSFLEIRILFTLLGLVHLIFCSLGIVASLQGKPYSVPFSFRIIR</sequence>
<keyword evidence="3 5" id="KW-1133">Transmembrane helix</keyword>
<gene>
    <name evidence="6" type="ORF">CIK83_01090</name>
</gene>
<keyword evidence="4 5" id="KW-0472">Membrane</keyword>
<evidence type="ECO:0000313" key="7">
    <source>
        <dbReference type="Proteomes" id="UP000252479"/>
    </source>
</evidence>
<accession>A0A368LK84</accession>
<feature type="transmembrane region" description="Helical" evidence="5">
    <location>
        <begin position="45"/>
        <end position="62"/>
    </location>
</feature>
<dbReference type="AlphaFoldDB" id="A0A368LK84"/>
<comment type="subcellular location">
    <subcellularLocation>
        <location evidence="1">Membrane</location>
        <topology evidence="1">Multi-pass membrane protein</topology>
    </subcellularLocation>
</comment>
<dbReference type="Pfam" id="PF09685">
    <property type="entry name" value="MamF_MmsF"/>
    <property type="match status" value="1"/>
</dbReference>
<evidence type="ECO:0000256" key="5">
    <source>
        <dbReference type="SAM" id="Phobius"/>
    </source>
</evidence>
<dbReference type="Proteomes" id="UP000252479">
    <property type="component" value="Unassembled WGS sequence"/>
</dbReference>
<keyword evidence="7" id="KW-1185">Reference proteome</keyword>
<dbReference type="InterPro" id="IPR019109">
    <property type="entry name" value="MamF_MmsF"/>
</dbReference>
<comment type="caution">
    <text evidence="6">The sequence shown here is derived from an EMBL/GenBank/DDBJ whole genome shotgun (WGS) entry which is preliminary data.</text>
</comment>
<reference evidence="6 7" key="1">
    <citation type="journal article" date="2017" name="Elife">
        <title>Extensive horizontal gene transfer in cheese-associated bacteria.</title>
        <authorList>
            <person name="Bonham K.S."/>
            <person name="Wolfe B.E."/>
            <person name="Dutton R.J."/>
        </authorList>
    </citation>
    <scope>NUCLEOTIDE SEQUENCE [LARGE SCALE GENOMIC DNA]</scope>
    <source>
        <strain evidence="6 7">JB196</strain>
    </source>
</reference>
<dbReference type="EMBL" id="QPGL01000001">
    <property type="protein sequence ID" value="RCS72314.1"/>
    <property type="molecule type" value="Genomic_DNA"/>
</dbReference>
<name>A0A368LK84_9VIBR</name>
<evidence type="ECO:0000256" key="4">
    <source>
        <dbReference type="ARBA" id="ARBA00023136"/>
    </source>
</evidence>
<evidence type="ECO:0000256" key="2">
    <source>
        <dbReference type="ARBA" id="ARBA00022692"/>
    </source>
</evidence>
<feature type="transmembrane region" description="Helical" evidence="5">
    <location>
        <begin position="12"/>
        <end position="33"/>
    </location>
</feature>
<evidence type="ECO:0000256" key="3">
    <source>
        <dbReference type="ARBA" id="ARBA00022989"/>
    </source>
</evidence>
<dbReference type="OrthoDB" id="9808930at2"/>
<dbReference type="RefSeq" id="WP_086960431.1">
    <property type="nucleotide sequence ID" value="NZ_AP018680.1"/>
</dbReference>
<proteinExistence type="predicted"/>
<organism evidence="6 7">
    <name type="scientific">Vibrio casei</name>
    <dbReference type="NCBI Taxonomy" id="673372"/>
    <lineage>
        <taxon>Bacteria</taxon>
        <taxon>Pseudomonadati</taxon>
        <taxon>Pseudomonadota</taxon>
        <taxon>Gammaproteobacteria</taxon>
        <taxon>Vibrionales</taxon>
        <taxon>Vibrionaceae</taxon>
        <taxon>Vibrio</taxon>
    </lineage>
</organism>
<feature type="transmembrane region" description="Helical" evidence="5">
    <location>
        <begin position="68"/>
        <end position="87"/>
    </location>
</feature>
<dbReference type="GeneID" id="303187489"/>